<organism evidence="1 2">
    <name type="scientific">Salinimicrobium catena</name>
    <dbReference type="NCBI Taxonomy" id="390640"/>
    <lineage>
        <taxon>Bacteria</taxon>
        <taxon>Pseudomonadati</taxon>
        <taxon>Bacteroidota</taxon>
        <taxon>Flavobacteriia</taxon>
        <taxon>Flavobacteriales</taxon>
        <taxon>Flavobacteriaceae</taxon>
        <taxon>Salinimicrobium</taxon>
    </lineage>
</organism>
<dbReference type="OrthoDB" id="1451530at2"/>
<dbReference type="RefSeq" id="WP_093114321.1">
    <property type="nucleotide sequence ID" value="NZ_FNGG01000011.1"/>
</dbReference>
<dbReference type="EMBL" id="FNUG01000011">
    <property type="protein sequence ID" value="SEF11192.1"/>
    <property type="molecule type" value="Genomic_DNA"/>
</dbReference>
<sequence>MDLKRNAKEAGEKVAKLWVAKKGLQWTGSLLKWGAVAGAGYLGYKYYRKNEDTIKEKLNMSSVH</sequence>
<proteinExistence type="predicted"/>
<dbReference type="AlphaFoldDB" id="A0A1H5PB82"/>
<protein>
    <submittedName>
        <fullName evidence="1">Uncharacterized protein</fullName>
    </submittedName>
</protein>
<evidence type="ECO:0000313" key="2">
    <source>
        <dbReference type="Proteomes" id="UP000199448"/>
    </source>
</evidence>
<dbReference type="Proteomes" id="UP000199448">
    <property type="component" value="Unassembled WGS sequence"/>
</dbReference>
<gene>
    <name evidence="1" type="ORF">SAMN04488034_11143</name>
</gene>
<reference evidence="1 2" key="1">
    <citation type="submission" date="2016-10" db="EMBL/GenBank/DDBJ databases">
        <authorList>
            <person name="de Groot N.N."/>
        </authorList>
    </citation>
    <scope>NUCLEOTIDE SEQUENCE [LARGE SCALE GENOMIC DNA]</scope>
    <source>
        <strain evidence="1 2">DSM 23553</strain>
    </source>
</reference>
<accession>A0A1H5PB82</accession>
<evidence type="ECO:0000313" key="1">
    <source>
        <dbReference type="EMBL" id="SEF11192.1"/>
    </source>
</evidence>
<keyword evidence="2" id="KW-1185">Reference proteome</keyword>
<name>A0A1H5PB82_9FLAO</name>